<keyword evidence="4" id="KW-1185">Reference proteome</keyword>
<reference evidence="3 4" key="1">
    <citation type="submission" date="2018-05" db="EMBL/GenBank/DDBJ databases">
        <title>Genomic Encyclopedia of Type Strains, Phase IV (KMG-V): Genome sequencing to study the core and pangenomes of soil and plant-associated prokaryotes.</title>
        <authorList>
            <person name="Whitman W."/>
        </authorList>
    </citation>
    <scope>NUCLEOTIDE SEQUENCE [LARGE SCALE GENOMIC DNA]</scope>
    <source>
        <strain evidence="3 4">SCZa-39</strain>
    </source>
</reference>
<evidence type="ECO:0000313" key="4">
    <source>
        <dbReference type="Proteomes" id="UP000245712"/>
    </source>
</evidence>
<evidence type="ECO:0000313" key="3">
    <source>
        <dbReference type="EMBL" id="PVX82714.1"/>
    </source>
</evidence>
<dbReference type="EMBL" id="QEOB01000008">
    <property type="protein sequence ID" value="PVX82714.1"/>
    <property type="molecule type" value="Genomic_DNA"/>
</dbReference>
<proteinExistence type="predicted"/>
<evidence type="ECO:0000259" key="2">
    <source>
        <dbReference type="Pfam" id="PF18602"/>
    </source>
</evidence>
<evidence type="ECO:0000256" key="1">
    <source>
        <dbReference type="SAM" id="SignalP"/>
    </source>
</evidence>
<feature type="chain" id="PRO_5045462069" description="Rap1a immunity protein domain-containing protein" evidence="1">
    <location>
        <begin position="26"/>
        <end position="124"/>
    </location>
</feature>
<keyword evidence="1" id="KW-0732">Signal</keyword>
<accession>A0ABX5KL23</accession>
<name>A0ABX5KL23_9BURK</name>
<dbReference type="RefSeq" id="WP_116611510.1">
    <property type="nucleotide sequence ID" value="NZ_CAJZAT010000049.1"/>
</dbReference>
<dbReference type="InterPro" id="IPR041238">
    <property type="entry name" value="Rap1a"/>
</dbReference>
<feature type="signal peptide" evidence="1">
    <location>
        <begin position="1"/>
        <end position="25"/>
    </location>
</feature>
<sequence length="124" mass="13149">MKKVTLAGLSLAITAIALSAGGALAQTSQPGPAPSIDQGDVFLAVCQKPENLDACIMYLAGYTNGALVQSVIDKQRPRYCIPPNVGRKDQLVAVTTWMRGHLEHVLEPTAAVVYKALIGAYPCR</sequence>
<comment type="caution">
    <text evidence="3">The sequence shown here is derived from an EMBL/GenBank/DDBJ whole genome shotgun (WGS) entry which is preliminary data.</text>
</comment>
<gene>
    <name evidence="3" type="ORF">C7402_10887</name>
</gene>
<feature type="domain" description="Rap1a immunity protein" evidence="2">
    <location>
        <begin position="39"/>
        <end position="123"/>
    </location>
</feature>
<dbReference type="Proteomes" id="UP000245712">
    <property type="component" value="Unassembled WGS sequence"/>
</dbReference>
<protein>
    <recommendedName>
        <fullName evidence="2">Rap1a immunity protein domain-containing protein</fullName>
    </recommendedName>
</protein>
<dbReference type="Pfam" id="PF18602">
    <property type="entry name" value="Rap1a"/>
    <property type="match status" value="1"/>
</dbReference>
<organism evidence="3 4">
    <name type="scientific">Paraburkholderia unamae</name>
    <dbReference type="NCBI Taxonomy" id="219649"/>
    <lineage>
        <taxon>Bacteria</taxon>
        <taxon>Pseudomonadati</taxon>
        <taxon>Pseudomonadota</taxon>
        <taxon>Betaproteobacteria</taxon>
        <taxon>Burkholderiales</taxon>
        <taxon>Burkholderiaceae</taxon>
        <taxon>Paraburkholderia</taxon>
    </lineage>
</organism>